<keyword evidence="1" id="KW-1133">Transmembrane helix</keyword>
<sequence length="213" mass="24011">MSESFSPTETGIFTQSDTFTQSFPFSNSNTFSDSMFFFATPTESIVGQTISNTASFMESFTRVKSVSLSMSYVSSQTIVMSYISELGEYSQILTQTYLQYRFPYIIQYYSKTMIPTVFLIEIPQNKARVTAEQMIGIVCGTIAAFFSILGIVILFIQKKNFGKKNKCSDLSILSSSEDEAMSHTNTNVTEKTQETQVTFDLDVINNTNIDLWM</sequence>
<comment type="caution">
    <text evidence="2">The sequence shown here is derived from an EMBL/GenBank/DDBJ whole genome shotgun (WGS) entry which is preliminary data.</text>
</comment>
<evidence type="ECO:0000313" key="2">
    <source>
        <dbReference type="EMBL" id="KAK8838018.1"/>
    </source>
</evidence>
<gene>
    <name evidence="2" type="ORF">M9Y10_035964</name>
</gene>
<dbReference type="Proteomes" id="UP001470230">
    <property type="component" value="Unassembled WGS sequence"/>
</dbReference>
<protein>
    <submittedName>
        <fullName evidence="2">Uncharacterized protein</fullName>
    </submittedName>
</protein>
<organism evidence="2 3">
    <name type="scientific">Tritrichomonas musculus</name>
    <dbReference type="NCBI Taxonomy" id="1915356"/>
    <lineage>
        <taxon>Eukaryota</taxon>
        <taxon>Metamonada</taxon>
        <taxon>Parabasalia</taxon>
        <taxon>Tritrichomonadida</taxon>
        <taxon>Tritrichomonadidae</taxon>
        <taxon>Tritrichomonas</taxon>
    </lineage>
</organism>
<keyword evidence="1" id="KW-0812">Transmembrane</keyword>
<name>A0ABR2GVR2_9EUKA</name>
<feature type="transmembrane region" description="Helical" evidence="1">
    <location>
        <begin position="134"/>
        <end position="156"/>
    </location>
</feature>
<dbReference type="EMBL" id="JAPFFF010000057">
    <property type="protein sequence ID" value="KAK8838018.1"/>
    <property type="molecule type" value="Genomic_DNA"/>
</dbReference>
<keyword evidence="1" id="KW-0472">Membrane</keyword>
<evidence type="ECO:0000313" key="3">
    <source>
        <dbReference type="Proteomes" id="UP001470230"/>
    </source>
</evidence>
<keyword evidence="3" id="KW-1185">Reference proteome</keyword>
<proteinExistence type="predicted"/>
<evidence type="ECO:0000256" key="1">
    <source>
        <dbReference type="SAM" id="Phobius"/>
    </source>
</evidence>
<reference evidence="2 3" key="1">
    <citation type="submission" date="2024-04" db="EMBL/GenBank/DDBJ databases">
        <title>Tritrichomonas musculus Genome.</title>
        <authorList>
            <person name="Alves-Ferreira E."/>
            <person name="Grigg M."/>
            <person name="Lorenzi H."/>
            <person name="Galac M."/>
        </authorList>
    </citation>
    <scope>NUCLEOTIDE SEQUENCE [LARGE SCALE GENOMIC DNA]</scope>
    <source>
        <strain evidence="2 3">EAF2021</strain>
    </source>
</reference>
<accession>A0ABR2GVR2</accession>